<dbReference type="Pfam" id="PF03419">
    <property type="entry name" value="Peptidase_U4"/>
    <property type="match status" value="1"/>
</dbReference>
<feature type="transmembrane region" description="Helical" evidence="1">
    <location>
        <begin position="59"/>
        <end position="77"/>
    </location>
</feature>
<organism evidence="2 3">
    <name type="scientific">Anaeromassilibacillus senegalensis</name>
    <dbReference type="NCBI Taxonomy" id="1673717"/>
    <lineage>
        <taxon>Bacteria</taxon>
        <taxon>Bacillati</taxon>
        <taxon>Bacillota</taxon>
        <taxon>Clostridia</taxon>
        <taxon>Eubacteriales</taxon>
        <taxon>Acutalibacteraceae</taxon>
        <taxon>Anaeromassilibacillus</taxon>
    </lineage>
</organism>
<dbReference type="InterPro" id="IPR005081">
    <property type="entry name" value="SpoIIGA"/>
</dbReference>
<dbReference type="EMBL" id="JAFBIT010000003">
    <property type="protein sequence ID" value="MCF2653254.1"/>
    <property type="molecule type" value="Genomic_DNA"/>
</dbReference>
<proteinExistence type="predicted"/>
<feature type="transmembrane region" description="Helical" evidence="1">
    <location>
        <begin position="84"/>
        <end position="105"/>
    </location>
</feature>
<keyword evidence="3" id="KW-1185">Reference proteome</keyword>
<feature type="transmembrane region" description="Helical" evidence="1">
    <location>
        <begin position="6"/>
        <end position="23"/>
    </location>
</feature>
<name>A0ABS9CTI9_9FIRM</name>
<dbReference type="Proteomes" id="UP001299220">
    <property type="component" value="Unassembled WGS sequence"/>
</dbReference>
<evidence type="ECO:0000313" key="3">
    <source>
        <dbReference type="Proteomes" id="UP001299220"/>
    </source>
</evidence>
<comment type="caution">
    <text evidence="2">The sequence shown here is derived from an EMBL/GenBank/DDBJ whole genome shotgun (WGS) entry which is preliminary data.</text>
</comment>
<evidence type="ECO:0000313" key="2">
    <source>
        <dbReference type="EMBL" id="MCF2653254.1"/>
    </source>
</evidence>
<evidence type="ECO:0000256" key="1">
    <source>
        <dbReference type="SAM" id="Phobius"/>
    </source>
</evidence>
<feature type="transmembrane region" description="Helical" evidence="1">
    <location>
        <begin position="125"/>
        <end position="144"/>
    </location>
</feature>
<sequence>MTVYADILFIVNLYVDALLLAAVRRFLRLPLGKGRFLLAALLGGVFGLCALLPDIRGFPLLLLGAMEALALAAAAFAPKPIITLLKAAFLLLLFGAALSGLLLLAQCVLPLRGVLLSNGAVYFDISAPALVLLTCAAYGVLYLFDRLFRKREPDVLFSTLTVTLDGKSASLPAKTDTGLTLREPFSGLPVIVAERRALGELLPPDFGKPDAPPGPGLRLVPFTSLGADGLLPAFRPDCAALSGTPADCWIAVSDRPLSAGSFSALVGAELAPALHQQRKDRFSC</sequence>
<feature type="transmembrane region" description="Helical" evidence="1">
    <location>
        <begin position="35"/>
        <end position="53"/>
    </location>
</feature>
<accession>A0ABS9CTI9</accession>
<keyword evidence="1" id="KW-0812">Transmembrane</keyword>
<dbReference type="RefSeq" id="WP_235324273.1">
    <property type="nucleotide sequence ID" value="NZ_JAFBIT010000003.1"/>
</dbReference>
<keyword evidence="1" id="KW-0472">Membrane</keyword>
<keyword evidence="1" id="KW-1133">Transmembrane helix</keyword>
<gene>
    <name evidence="2" type="ORF">JQM67_11640</name>
</gene>
<reference evidence="2 3" key="1">
    <citation type="submission" date="2020-12" db="EMBL/GenBank/DDBJ databases">
        <title>Whole genome sequences of gut porcine anaerobes.</title>
        <authorList>
            <person name="Kubasova T."/>
            <person name="Jahodarova E."/>
            <person name="Rychlik I."/>
        </authorList>
    </citation>
    <scope>NUCLEOTIDE SEQUENCE [LARGE SCALE GENOMIC DNA]</scope>
    <source>
        <strain evidence="2 3">An867</strain>
    </source>
</reference>
<protein>
    <submittedName>
        <fullName evidence="2">Sigma-E processing peptidase SpoIIGA</fullName>
    </submittedName>
</protein>